<dbReference type="RefSeq" id="WP_289269882.1">
    <property type="nucleotide sequence ID" value="NZ_OX365700.1"/>
</dbReference>
<dbReference type="Proteomes" id="UP001179121">
    <property type="component" value="Chromosome"/>
</dbReference>
<dbReference type="EMBL" id="OX365700">
    <property type="protein sequence ID" value="CAI4033028.1"/>
    <property type="molecule type" value="Genomic_DNA"/>
</dbReference>
<dbReference type="AlphaFoldDB" id="A0AA86N1K8"/>
<evidence type="ECO:0008006" key="5">
    <source>
        <dbReference type="Google" id="ProtNLM"/>
    </source>
</evidence>
<keyword evidence="2" id="KW-0472">Membrane</keyword>
<gene>
    <name evidence="3" type="ORF">DNFV4_03458</name>
</gene>
<keyword evidence="2" id="KW-0812">Transmembrane</keyword>
<evidence type="ECO:0000313" key="4">
    <source>
        <dbReference type="Proteomes" id="UP001179121"/>
    </source>
</evidence>
<evidence type="ECO:0000313" key="3">
    <source>
        <dbReference type="EMBL" id="CAI4033028.1"/>
    </source>
</evidence>
<dbReference type="KEGG" id="nti:DNFV4_03458"/>
<feature type="transmembrane region" description="Helical" evidence="2">
    <location>
        <begin position="21"/>
        <end position="42"/>
    </location>
</feature>
<sequence>MREQEQALTQVRPVRRDVLRLILWSVLAASVPGMAVSVQHIASVSAGQLEAVPESPRDAPPARGSDDRETGRGREETRESEPQDLRLQGPAVDVPREVLDLLDQRKRHLDRREESLRAEIERLENLKSDLEDLLARYEASVQAFEEKQRQAQQAKEERDKKTRGQQAAEVQAKLDVVAKMYEGMPAEEAAARIEKMPAPMAVQVLRTVKSKTAGAILAQVRPDKAAKLTEQIVNAAAAPASSVPSKATR</sequence>
<name>A0AA86N1K8_9BACT</name>
<dbReference type="SUPFAM" id="SSF158791">
    <property type="entry name" value="MgtE N-terminal domain-like"/>
    <property type="match status" value="1"/>
</dbReference>
<feature type="region of interest" description="Disordered" evidence="1">
    <location>
        <begin position="48"/>
        <end position="92"/>
    </location>
</feature>
<evidence type="ECO:0000256" key="1">
    <source>
        <dbReference type="SAM" id="MobiDB-lite"/>
    </source>
</evidence>
<organism evidence="3 4">
    <name type="scientific">Nitrospira tepida</name>
    <dbReference type="NCBI Taxonomy" id="2973512"/>
    <lineage>
        <taxon>Bacteria</taxon>
        <taxon>Pseudomonadati</taxon>
        <taxon>Nitrospirota</taxon>
        <taxon>Nitrospiria</taxon>
        <taxon>Nitrospirales</taxon>
        <taxon>Nitrospiraceae</taxon>
        <taxon>Nitrospira</taxon>
    </lineage>
</organism>
<evidence type="ECO:0000256" key="2">
    <source>
        <dbReference type="SAM" id="Phobius"/>
    </source>
</evidence>
<keyword evidence="4" id="KW-1185">Reference proteome</keyword>
<reference evidence="3" key="1">
    <citation type="submission" date="2022-10" db="EMBL/GenBank/DDBJ databases">
        <authorList>
            <person name="Koch H."/>
        </authorList>
    </citation>
    <scope>NUCLEOTIDE SEQUENCE</scope>
    <source>
        <strain evidence="3">DNF</strain>
    </source>
</reference>
<feature type="compositionally biased region" description="Basic and acidic residues" evidence="1">
    <location>
        <begin position="148"/>
        <end position="162"/>
    </location>
</feature>
<keyword evidence="2" id="KW-1133">Transmembrane helix</keyword>
<accession>A0AA86N1K8</accession>
<feature type="compositionally biased region" description="Basic and acidic residues" evidence="1">
    <location>
        <begin position="64"/>
        <end position="84"/>
    </location>
</feature>
<proteinExistence type="predicted"/>
<protein>
    <recommendedName>
        <fullName evidence="5">Magnesium transporter MgtE intracellular domain-containing protein</fullName>
    </recommendedName>
</protein>
<feature type="region of interest" description="Disordered" evidence="1">
    <location>
        <begin position="148"/>
        <end position="169"/>
    </location>
</feature>